<dbReference type="PANTHER" id="PTHR30071:SF15">
    <property type="entry name" value="PROTEIN HEMX"/>
    <property type="match status" value="1"/>
</dbReference>
<dbReference type="Pfam" id="PF01578">
    <property type="entry name" value="Cytochrom_C_asm"/>
    <property type="match status" value="1"/>
</dbReference>
<evidence type="ECO:0000256" key="5">
    <source>
        <dbReference type="SAM" id="Phobius"/>
    </source>
</evidence>
<evidence type="ECO:0000256" key="3">
    <source>
        <dbReference type="ARBA" id="ARBA00022989"/>
    </source>
</evidence>
<evidence type="ECO:0000259" key="6">
    <source>
        <dbReference type="Pfam" id="PF01578"/>
    </source>
</evidence>
<keyword evidence="8" id="KW-1185">Reference proteome</keyword>
<dbReference type="RefSeq" id="WP_190997352.1">
    <property type="nucleotide sequence ID" value="NZ_JACXSI010000011.1"/>
</dbReference>
<proteinExistence type="predicted"/>
<feature type="transmembrane region" description="Helical" evidence="5">
    <location>
        <begin position="184"/>
        <end position="209"/>
    </location>
</feature>
<feature type="transmembrane region" description="Helical" evidence="5">
    <location>
        <begin position="38"/>
        <end position="59"/>
    </location>
</feature>
<organism evidence="7 8">
    <name type="scientific">Peribacillus faecalis</name>
    <dbReference type="NCBI Taxonomy" id="2772559"/>
    <lineage>
        <taxon>Bacteria</taxon>
        <taxon>Bacillati</taxon>
        <taxon>Bacillota</taxon>
        <taxon>Bacilli</taxon>
        <taxon>Bacillales</taxon>
        <taxon>Bacillaceae</taxon>
        <taxon>Peribacillus</taxon>
    </lineage>
</organism>
<feature type="transmembrane region" description="Helical" evidence="5">
    <location>
        <begin position="249"/>
        <end position="275"/>
    </location>
</feature>
<dbReference type="PANTHER" id="PTHR30071">
    <property type="entry name" value="HEME EXPORTER PROTEIN C"/>
    <property type="match status" value="1"/>
</dbReference>
<feature type="transmembrane region" description="Helical" evidence="5">
    <location>
        <begin position="95"/>
        <end position="114"/>
    </location>
</feature>
<dbReference type="GO" id="GO:0017004">
    <property type="term" value="P:cytochrome complex assembly"/>
    <property type="evidence" value="ECO:0007669"/>
    <property type="project" value="InterPro"/>
</dbReference>
<feature type="domain" description="Cytochrome c assembly protein" evidence="6">
    <location>
        <begin position="67"/>
        <end position="273"/>
    </location>
</feature>
<feature type="transmembrane region" description="Helical" evidence="5">
    <location>
        <begin position="221"/>
        <end position="237"/>
    </location>
</feature>
<keyword evidence="3 5" id="KW-1133">Transmembrane helix</keyword>
<gene>
    <name evidence="7" type="primary">ccsA</name>
    <name evidence="7" type="ORF">IEO70_05450</name>
</gene>
<evidence type="ECO:0000313" key="7">
    <source>
        <dbReference type="EMBL" id="MBD3107805.1"/>
    </source>
</evidence>
<keyword evidence="2 5" id="KW-0812">Transmembrane</keyword>
<protein>
    <submittedName>
        <fullName evidence="7">Cytochrome c biogenesis protein CcsA</fullName>
    </submittedName>
</protein>
<evidence type="ECO:0000256" key="2">
    <source>
        <dbReference type="ARBA" id="ARBA00022692"/>
    </source>
</evidence>
<accession>A0A927CY31</accession>
<dbReference type="GO" id="GO:0020037">
    <property type="term" value="F:heme binding"/>
    <property type="evidence" value="ECO:0007669"/>
    <property type="project" value="InterPro"/>
</dbReference>
<sequence length="277" mass="32305">MLDISMTRLHEVTVIIYALSVLLYFIDFLHTNQKVNRFAFWLLLVVWVLQTIFLCLYMIEKGRFPVSTLFEGLYFYVWLIIGLAVFINKFIKTDFILFFTNVLGFILMVVHTFAPSQVESRVMAQQLASELLFIHITMAIFAYAAFTLSFIFSILYLIQYDLLKKKKWGKKLLRLGDLSKLEKLSYILNVIGIPVLFIALVLGVRWAFITLPDINWIDTKIVGSFFIILVYSFYIYCKQGKQSFGKNLAFINVAAFLLVLLNFFLFSSLSGFHYWNI</sequence>
<keyword evidence="4 5" id="KW-0472">Membrane</keyword>
<evidence type="ECO:0000256" key="1">
    <source>
        <dbReference type="ARBA" id="ARBA00004141"/>
    </source>
</evidence>
<feature type="transmembrane region" description="Helical" evidence="5">
    <location>
        <begin position="134"/>
        <end position="163"/>
    </location>
</feature>
<feature type="transmembrane region" description="Helical" evidence="5">
    <location>
        <begin position="6"/>
        <end position="26"/>
    </location>
</feature>
<dbReference type="EMBL" id="JACXSI010000011">
    <property type="protein sequence ID" value="MBD3107805.1"/>
    <property type="molecule type" value="Genomic_DNA"/>
</dbReference>
<dbReference type="Proteomes" id="UP000602076">
    <property type="component" value="Unassembled WGS sequence"/>
</dbReference>
<dbReference type="AlphaFoldDB" id="A0A927CY31"/>
<feature type="transmembrane region" description="Helical" evidence="5">
    <location>
        <begin position="71"/>
        <end position="88"/>
    </location>
</feature>
<comment type="caution">
    <text evidence="7">The sequence shown here is derived from an EMBL/GenBank/DDBJ whole genome shotgun (WGS) entry which is preliminary data.</text>
</comment>
<dbReference type="InterPro" id="IPR045062">
    <property type="entry name" value="Cyt_c_biogenesis_CcsA/CcmC"/>
</dbReference>
<dbReference type="GO" id="GO:0005886">
    <property type="term" value="C:plasma membrane"/>
    <property type="evidence" value="ECO:0007669"/>
    <property type="project" value="TreeGrafter"/>
</dbReference>
<reference evidence="7" key="1">
    <citation type="submission" date="2020-09" db="EMBL/GenBank/DDBJ databases">
        <title>Bacillus faecalis sp. nov., a moderately halophilic bacterium isolated from cow faeces.</title>
        <authorList>
            <person name="Jiang L."/>
            <person name="Lee J."/>
        </authorList>
    </citation>
    <scope>NUCLEOTIDE SEQUENCE</scope>
    <source>
        <strain evidence="7">AGMB 02131</strain>
    </source>
</reference>
<name>A0A927CY31_9BACI</name>
<evidence type="ECO:0000256" key="4">
    <source>
        <dbReference type="ARBA" id="ARBA00023136"/>
    </source>
</evidence>
<comment type="subcellular location">
    <subcellularLocation>
        <location evidence="1">Membrane</location>
        <topology evidence="1">Multi-pass membrane protein</topology>
    </subcellularLocation>
</comment>
<evidence type="ECO:0000313" key="8">
    <source>
        <dbReference type="Proteomes" id="UP000602076"/>
    </source>
</evidence>
<dbReference type="InterPro" id="IPR002541">
    <property type="entry name" value="Cyt_c_assembly"/>
</dbReference>